<sequence length="98" mass="11073">MEYSSWWILVDAQFVISISTMVYYTWILILMCNSTSTVFRSAFYRIFIVTVNSKRSQTRDLGVGTVVVCCTEAVGLLGMEKNRAAVPALVYGRLEFAL</sequence>
<gene>
    <name evidence="2" type="primary">Acey_s0025.g1157</name>
    <name evidence="2" type="ORF">Y032_0025g1157</name>
</gene>
<keyword evidence="1" id="KW-0472">Membrane</keyword>
<dbReference type="Proteomes" id="UP000024635">
    <property type="component" value="Unassembled WGS sequence"/>
</dbReference>
<reference evidence="3" key="1">
    <citation type="journal article" date="2015" name="Nat. Genet.">
        <title>The genome and transcriptome of the zoonotic hookworm Ancylostoma ceylanicum identify infection-specific gene families.</title>
        <authorList>
            <person name="Schwarz E.M."/>
            <person name="Hu Y."/>
            <person name="Antoshechkin I."/>
            <person name="Miller M.M."/>
            <person name="Sternberg P.W."/>
            <person name="Aroian R.V."/>
        </authorList>
    </citation>
    <scope>NUCLEOTIDE SEQUENCE</scope>
    <source>
        <strain evidence="3">HY135</strain>
    </source>
</reference>
<comment type="caution">
    <text evidence="2">The sequence shown here is derived from an EMBL/GenBank/DDBJ whole genome shotgun (WGS) entry which is preliminary data.</text>
</comment>
<feature type="transmembrane region" description="Helical" evidence="1">
    <location>
        <begin position="6"/>
        <end position="31"/>
    </location>
</feature>
<evidence type="ECO:0000313" key="2">
    <source>
        <dbReference type="EMBL" id="EYC19076.1"/>
    </source>
</evidence>
<organism evidence="2 3">
    <name type="scientific">Ancylostoma ceylanicum</name>
    <dbReference type="NCBI Taxonomy" id="53326"/>
    <lineage>
        <taxon>Eukaryota</taxon>
        <taxon>Metazoa</taxon>
        <taxon>Ecdysozoa</taxon>
        <taxon>Nematoda</taxon>
        <taxon>Chromadorea</taxon>
        <taxon>Rhabditida</taxon>
        <taxon>Rhabditina</taxon>
        <taxon>Rhabditomorpha</taxon>
        <taxon>Strongyloidea</taxon>
        <taxon>Ancylostomatidae</taxon>
        <taxon>Ancylostomatinae</taxon>
        <taxon>Ancylostoma</taxon>
    </lineage>
</organism>
<evidence type="ECO:0000313" key="3">
    <source>
        <dbReference type="Proteomes" id="UP000024635"/>
    </source>
</evidence>
<name>A0A016UVS1_9BILA</name>
<evidence type="ECO:0000256" key="1">
    <source>
        <dbReference type="SAM" id="Phobius"/>
    </source>
</evidence>
<keyword evidence="3" id="KW-1185">Reference proteome</keyword>
<dbReference type="AlphaFoldDB" id="A0A016UVS1"/>
<accession>A0A016UVS1</accession>
<keyword evidence="1" id="KW-0812">Transmembrane</keyword>
<proteinExistence type="predicted"/>
<dbReference type="EMBL" id="JARK01001361">
    <property type="protein sequence ID" value="EYC19076.1"/>
    <property type="molecule type" value="Genomic_DNA"/>
</dbReference>
<protein>
    <submittedName>
        <fullName evidence="2">Uncharacterized protein</fullName>
    </submittedName>
</protein>
<keyword evidence="1" id="KW-1133">Transmembrane helix</keyword>